<comment type="caution">
    <text evidence="2">The sequence shown here is derived from an EMBL/GenBank/DDBJ whole genome shotgun (WGS) entry which is preliminary data.</text>
</comment>
<dbReference type="Proteomes" id="UP001501218">
    <property type="component" value="Unassembled WGS sequence"/>
</dbReference>
<evidence type="ECO:0000259" key="1">
    <source>
        <dbReference type="Pfam" id="PF06889"/>
    </source>
</evidence>
<gene>
    <name evidence="2" type="ORF">GCM10009854_10770</name>
</gene>
<reference evidence="2 3" key="1">
    <citation type="journal article" date="2019" name="Int. J. Syst. Evol. Microbiol.">
        <title>The Global Catalogue of Microorganisms (GCM) 10K type strain sequencing project: providing services to taxonomists for standard genome sequencing and annotation.</title>
        <authorList>
            <consortium name="The Broad Institute Genomics Platform"/>
            <consortium name="The Broad Institute Genome Sequencing Center for Infectious Disease"/>
            <person name="Wu L."/>
            <person name="Ma J."/>
        </authorList>
    </citation>
    <scope>NUCLEOTIDE SEQUENCE [LARGE SCALE GENOMIC DNA]</scope>
    <source>
        <strain evidence="2 3">JCM 16221</strain>
    </source>
</reference>
<feature type="domain" description="DUF1266" evidence="1">
    <location>
        <begin position="228"/>
        <end position="437"/>
    </location>
</feature>
<name>A0ABN3FSH7_9PSEU</name>
<protein>
    <submittedName>
        <fullName evidence="2">DUF1266 domain-containing protein</fullName>
    </submittedName>
</protein>
<proteinExistence type="predicted"/>
<dbReference type="EMBL" id="BAAARA010000003">
    <property type="protein sequence ID" value="GAA2336657.1"/>
    <property type="molecule type" value="Genomic_DNA"/>
</dbReference>
<keyword evidence="3" id="KW-1185">Reference proteome</keyword>
<dbReference type="Pfam" id="PF06889">
    <property type="entry name" value="DUF1266"/>
    <property type="match status" value="1"/>
</dbReference>
<sequence>MVGPVGSVDRVILGGPFESAGQADEIADVDDDHDEIVPRIPKDGSWVAPTDVERELLEHLRGENIPAYLRLIAAVGGYQPVPLARTHRSPARRLPLTTELPDGRTVTRLYTQDVLPRPHPHVVYEYVTLRSLADVLGSEVDVLAINPETPCELYLPVDDAERARWRRAHDACFAPDFTNHRLITRHGGTEDTDLLHGLACGAHLCFTNGDAWNTLDWHGSGYSAEVQRLDQWWGVQHRQDWVELQNRLLHCDVSTSDWDFVLSLRNFLADSDGPRVDPQRWRERVDTTIRGNIAAHIPGADTEPGESPDVDALSATLRDLVGKILRYEARFRADELLPPDGYVRTVAAWDLGRASKMARWGRGARYASAQEMYCALELTAREARSRYESWQEFSAGYVLGRCLHFDEEAFGDWYTEVLLSHRVLLTERDSPWLTVPFR</sequence>
<accession>A0ABN3FSH7</accession>
<evidence type="ECO:0000313" key="2">
    <source>
        <dbReference type="EMBL" id="GAA2336657.1"/>
    </source>
</evidence>
<dbReference type="InterPro" id="IPR009677">
    <property type="entry name" value="DUF1266"/>
</dbReference>
<organism evidence="2 3">
    <name type="scientific">Saccharopolyspora halophila</name>
    <dbReference type="NCBI Taxonomy" id="405551"/>
    <lineage>
        <taxon>Bacteria</taxon>
        <taxon>Bacillati</taxon>
        <taxon>Actinomycetota</taxon>
        <taxon>Actinomycetes</taxon>
        <taxon>Pseudonocardiales</taxon>
        <taxon>Pseudonocardiaceae</taxon>
        <taxon>Saccharopolyspora</taxon>
    </lineage>
</organism>
<evidence type="ECO:0000313" key="3">
    <source>
        <dbReference type="Proteomes" id="UP001501218"/>
    </source>
</evidence>